<feature type="domain" description="AMP-dependent synthetase/ligase" evidence="6">
    <location>
        <begin position="38"/>
        <end position="403"/>
    </location>
</feature>
<keyword evidence="4" id="KW-0576">Peroxisome</keyword>
<evidence type="ECO:0000256" key="2">
    <source>
        <dbReference type="ARBA" id="ARBA00006432"/>
    </source>
</evidence>
<dbReference type="InterPro" id="IPR045851">
    <property type="entry name" value="AMP-bd_C_sf"/>
</dbReference>
<evidence type="ECO:0000256" key="4">
    <source>
        <dbReference type="ARBA" id="ARBA00023140"/>
    </source>
</evidence>
<evidence type="ECO:0000256" key="3">
    <source>
        <dbReference type="ARBA" id="ARBA00022598"/>
    </source>
</evidence>
<feature type="compositionally biased region" description="Polar residues" evidence="5">
    <location>
        <begin position="1"/>
        <end position="15"/>
    </location>
</feature>
<protein>
    <recommendedName>
        <fullName evidence="10">Luciferin 4-monooxygenase</fullName>
    </recommendedName>
</protein>
<dbReference type="EMBL" id="CAACVG010006874">
    <property type="protein sequence ID" value="VEN42263.1"/>
    <property type="molecule type" value="Genomic_DNA"/>
</dbReference>
<dbReference type="GO" id="GO:0016405">
    <property type="term" value="F:CoA-ligase activity"/>
    <property type="evidence" value="ECO:0007669"/>
    <property type="project" value="TreeGrafter"/>
</dbReference>
<dbReference type="Gene3D" id="3.30.300.30">
    <property type="match status" value="1"/>
</dbReference>
<sequence>MADNGSSTQHNSQYIVDSPPLDYTPDERGLGYQCFDCMKKYSDKIAQYLADTDEEETYESLLSRCIRVAMGLKSRGLTKEDVVIIYSTNQKNSCVPFIACLFLGIPVGTLDPMLFPSDTTHLLKEVAPKVLFVVPKSVDFINSCVKEAGINAEIIVFDETEDHESFMELLKPQEGESEFVPETVSSLDETAVISFSNTTTGLPKGIMISHYALLVECNSLADTQNFGSVSLTHATLYWISTVAILSAMVYTGGARVIRSKFDAGLTWSLLEKYQITSMFVPPSQMAELVACGRPENLDTSRLHTCVSSGAATSETLMKEIRDLLPGTFVFQMYGQSEVAGSITMFNTSNVKDVLLLDKNPSSVGKIVPGICCKVVDPDTEELCGPNQSGELRIMSKLSMNGYYGRDSSDSYDADGWLRTGDKVYYDEDMCFYVVDRIKELLKYKSWHVAPAMIEEILITHPAVSQSVVIGIPHETDGDHPLAVIVLNEDYMDIAEDVFIEYVAAKAPDRMKLRGGVRFLKELPVTPSGKFKRKELRDMVLNGEI</sequence>
<proteinExistence type="inferred from homology"/>
<dbReference type="InterPro" id="IPR025110">
    <property type="entry name" value="AMP-bd_C"/>
</dbReference>
<reference evidence="8 9" key="1">
    <citation type="submission" date="2019-01" db="EMBL/GenBank/DDBJ databases">
        <authorList>
            <person name="Sayadi A."/>
        </authorList>
    </citation>
    <scope>NUCLEOTIDE SEQUENCE [LARGE SCALE GENOMIC DNA]</scope>
</reference>
<dbReference type="Gene3D" id="3.40.50.12780">
    <property type="entry name" value="N-terminal domain of ligase-like"/>
    <property type="match status" value="1"/>
</dbReference>
<dbReference type="Pfam" id="PF00501">
    <property type="entry name" value="AMP-binding"/>
    <property type="match status" value="1"/>
</dbReference>
<dbReference type="Proteomes" id="UP000410492">
    <property type="component" value="Unassembled WGS sequence"/>
</dbReference>
<dbReference type="PANTHER" id="PTHR24096">
    <property type="entry name" value="LONG-CHAIN-FATTY-ACID--COA LIGASE"/>
    <property type="match status" value="1"/>
</dbReference>
<evidence type="ECO:0000259" key="7">
    <source>
        <dbReference type="Pfam" id="PF13193"/>
    </source>
</evidence>
<organism evidence="8 9">
    <name type="scientific">Callosobruchus maculatus</name>
    <name type="common">Southern cowpea weevil</name>
    <name type="synonym">Pulse bruchid</name>
    <dbReference type="NCBI Taxonomy" id="64391"/>
    <lineage>
        <taxon>Eukaryota</taxon>
        <taxon>Metazoa</taxon>
        <taxon>Ecdysozoa</taxon>
        <taxon>Arthropoda</taxon>
        <taxon>Hexapoda</taxon>
        <taxon>Insecta</taxon>
        <taxon>Pterygota</taxon>
        <taxon>Neoptera</taxon>
        <taxon>Endopterygota</taxon>
        <taxon>Coleoptera</taxon>
        <taxon>Polyphaga</taxon>
        <taxon>Cucujiformia</taxon>
        <taxon>Chrysomeloidea</taxon>
        <taxon>Chrysomelidae</taxon>
        <taxon>Bruchinae</taxon>
        <taxon>Bruchini</taxon>
        <taxon>Callosobruchus</taxon>
    </lineage>
</organism>
<name>A0A653C417_CALMS</name>
<comment type="similarity">
    <text evidence="2">Belongs to the ATP-dependent AMP-binding enzyme family.</text>
</comment>
<feature type="region of interest" description="Disordered" evidence="5">
    <location>
        <begin position="1"/>
        <end position="21"/>
    </location>
</feature>
<dbReference type="InterPro" id="IPR042099">
    <property type="entry name" value="ANL_N_sf"/>
</dbReference>
<dbReference type="AlphaFoldDB" id="A0A653C417"/>
<keyword evidence="9" id="KW-1185">Reference proteome</keyword>
<dbReference type="PANTHER" id="PTHR24096:SF149">
    <property type="entry name" value="AMP-BINDING DOMAIN-CONTAINING PROTEIN-RELATED"/>
    <property type="match status" value="1"/>
</dbReference>
<evidence type="ECO:0000256" key="1">
    <source>
        <dbReference type="ARBA" id="ARBA00004275"/>
    </source>
</evidence>
<dbReference type="SUPFAM" id="SSF56801">
    <property type="entry name" value="Acetyl-CoA synthetase-like"/>
    <property type="match status" value="1"/>
</dbReference>
<gene>
    <name evidence="8" type="ORF">CALMAC_LOCUS5816</name>
</gene>
<dbReference type="InterPro" id="IPR000873">
    <property type="entry name" value="AMP-dep_synth/lig_dom"/>
</dbReference>
<accession>A0A653C417</accession>
<evidence type="ECO:0000313" key="8">
    <source>
        <dbReference type="EMBL" id="VEN42263.1"/>
    </source>
</evidence>
<evidence type="ECO:0000256" key="5">
    <source>
        <dbReference type="SAM" id="MobiDB-lite"/>
    </source>
</evidence>
<feature type="domain" description="AMP-binding enzyme C-terminal" evidence="7">
    <location>
        <begin position="453"/>
        <end position="529"/>
    </location>
</feature>
<comment type="subcellular location">
    <subcellularLocation>
        <location evidence="1">Peroxisome</location>
    </subcellularLocation>
</comment>
<dbReference type="GO" id="GO:0005777">
    <property type="term" value="C:peroxisome"/>
    <property type="evidence" value="ECO:0007669"/>
    <property type="project" value="UniProtKB-SubCell"/>
</dbReference>
<evidence type="ECO:0000259" key="6">
    <source>
        <dbReference type="Pfam" id="PF00501"/>
    </source>
</evidence>
<dbReference type="OrthoDB" id="10253869at2759"/>
<evidence type="ECO:0000313" key="9">
    <source>
        <dbReference type="Proteomes" id="UP000410492"/>
    </source>
</evidence>
<dbReference type="Pfam" id="PF13193">
    <property type="entry name" value="AMP-binding_C"/>
    <property type="match status" value="1"/>
</dbReference>
<keyword evidence="3" id="KW-0436">Ligase</keyword>
<evidence type="ECO:0008006" key="10">
    <source>
        <dbReference type="Google" id="ProtNLM"/>
    </source>
</evidence>